<dbReference type="InterPro" id="IPR027417">
    <property type="entry name" value="P-loop_NTPase"/>
</dbReference>
<keyword evidence="2" id="KW-1185">Reference proteome</keyword>
<evidence type="ECO:0000313" key="2">
    <source>
        <dbReference type="Proteomes" id="UP000615687"/>
    </source>
</evidence>
<name>A0ABR9C9T9_9HYPH</name>
<comment type="caution">
    <text evidence="1">The sequence shown here is derived from an EMBL/GenBank/DDBJ whole genome shotgun (WGS) entry which is preliminary data.</text>
</comment>
<sequence length="286" mass="33092">MPMPTVVDLKVLIHFGFPKTGSSTLQYGLFKPLHDRGILNLKTWRQEDSTEHLDRRPSSCLFAGGKILPEYLDFSENRLNILSDESFTAPIKLRQNNYGNEICDPFSFPQKIKEQIVARYGGQIEFIPMIVIRNQPQLIFSQYVEEYNLKKYKGVDLIFDESNNICIEGFEIYQFAKYIDILENVFGQGKVEVFLFEEWTRDLQSFCEKQSRIIDVDTATIAGLLSKSHENKKHKASGGYFTKDGETLIPHLNDTQISGIQTFFEKDNSQLKRFIDEARLIKFGYL</sequence>
<accession>A0ABR9C9T9</accession>
<evidence type="ECO:0000313" key="1">
    <source>
        <dbReference type="EMBL" id="MBD8876655.1"/>
    </source>
</evidence>
<proteinExistence type="predicted"/>
<dbReference type="Proteomes" id="UP000615687">
    <property type="component" value="Unassembled WGS sequence"/>
</dbReference>
<gene>
    <name evidence="1" type="ORF">IG617_10185</name>
</gene>
<dbReference type="RefSeq" id="WP_192109093.1">
    <property type="nucleotide sequence ID" value="NZ_JACYXJ010000003.1"/>
</dbReference>
<protein>
    <recommendedName>
        <fullName evidence="3">Sulfotransferase domain-containing protein</fullName>
    </recommendedName>
</protein>
<dbReference type="Gene3D" id="3.40.50.300">
    <property type="entry name" value="P-loop containing nucleotide triphosphate hydrolases"/>
    <property type="match status" value="1"/>
</dbReference>
<reference evidence="1 2" key="1">
    <citation type="submission" date="2020-09" db="EMBL/GenBank/DDBJ databases">
        <title>The genome sequence of type strain Labrenzia polysiphoniae KACC 19711.</title>
        <authorList>
            <person name="Liu Y."/>
        </authorList>
    </citation>
    <scope>NUCLEOTIDE SEQUENCE [LARGE SCALE GENOMIC DNA]</scope>
    <source>
        <strain evidence="1 2">KACC 19711</strain>
    </source>
</reference>
<organism evidence="1 2">
    <name type="scientific">Roseibium polysiphoniae</name>
    <dbReference type="NCBI Taxonomy" id="2571221"/>
    <lineage>
        <taxon>Bacteria</taxon>
        <taxon>Pseudomonadati</taxon>
        <taxon>Pseudomonadota</taxon>
        <taxon>Alphaproteobacteria</taxon>
        <taxon>Hyphomicrobiales</taxon>
        <taxon>Stappiaceae</taxon>
        <taxon>Roseibium</taxon>
    </lineage>
</organism>
<dbReference type="EMBL" id="JACYXJ010000003">
    <property type="protein sequence ID" value="MBD8876655.1"/>
    <property type="molecule type" value="Genomic_DNA"/>
</dbReference>
<evidence type="ECO:0008006" key="3">
    <source>
        <dbReference type="Google" id="ProtNLM"/>
    </source>
</evidence>